<proteinExistence type="predicted"/>
<gene>
    <name evidence="1" type="ORF">CVLEPA_LOCUS7672</name>
</gene>
<dbReference type="EMBL" id="CAWYQH010000046">
    <property type="protein sequence ID" value="CAK8677672.1"/>
    <property type="molecule type" value="Genomic_DNA"/>
</dbReference>
<dbReference type="InterPro" id="IPR011990">
    <property type="entry name" value="TPR-like_helical_dom_sf"/>
</dbReference>
<protein>
    <recommendedName>
        <fullName evidence="3">Protein-PII uridylyltransferase N-terminal domain-containing protein</fullName>
    </recommendedName>
</protein>
<dbReference type="PANTHER" id="PTHR19959">
    <property type="entry name" value="KINESIN LIGHT CHAIN"/>
    <property type="match status" value="1"/>
</dbReference>
<evidence type="ECO:0000313" key="2">
    <source>
        <dbReference type="Proteomes" id="UP001642483"/>
    </source>
</evidence>
<dbReference type="PANTHER" id="PTHR19959:SF119">
    <property type="entry name" value="FUNGAL LIPASE-LIKE DOMAIN-CONTAINING PROTEIN"/>
    <property type="match status" value="1"/>
</dbReference>
<evidence type="ECO:0008006" key="3">
    <source>
        <dbReference type="Google" id="ProtNLM"/>
    </source>
</evidence>
<evidence type="ECO:0000313" key="1">
    <source>
        <dbReference type="EMBL" id="CAK8677672.1"/>
    </source>
</evidence>
<accession>A0ABP0FH42</accession>
<sequence length="808" mass="92810">MTQNNIALQTLANKLKSLCDKKGREKDLSKTTPILHQMGLLFEQRYEENGIELDLIRGAGLLNAALVRQPKNMKIKQDLDNFCSRVVKMAKANKLSADLVEVSNEVAVQIKEMRVGAEKDLNALKKIPFNTEITLKEVQMQSDKVRDINVLQQIIFIQFADIMEFISNQCVEILREPPCQFTMAGMGSLARKEVTPYSDFESIVVLEEGVQHRENYDEILNYFRWHSVLFQIILVNLKETVLRFLAIPYLNDDSVEGGDWFYDAHTPCGICPDGFAAHACKNPLGRQEPTKNKPWITELIKPVSLMIAYLKTDQQLKNGYYLADVLTRTCYIAGNETVYNEFVEKVEAKLLENKKFTLQQNLESMNRSLIEFKSFERLKNVLTCNNCDIKRMIYRGITMIIAYLGKLYFTLSSSCFDMIQELEQKQIIDKIDGHLLSYAVAVACQVRLKLYSSKDSQHDILGTEYFYNDTDQSILKELISILGEKSLVDYFQITHSVQEALQDEDNIHSPKLNIKYPQHRLFTLLHLFKQNEQVIAKWEQYKETSLDKNVHADEILIRETVASAYESMGLYEEALHVTEWFKLKHFQDADDQCALEIAKVNAEIQKGEILCDNAQYKEAVGLMDQLKPKIPSLPIPETSKHSLLREAEKLTHDCKDKLLQTEEALVCSIAMLEHCENDAKELKHDIIKVNALLRCAFDFKALKKNNKAIKKANEGLQICLKDKIHMELTCICYTILGVCYLENQKYQQALESFVTQLFLLHKHAPKDIRADKMKERLPALIAFCHGEVGGKDEVNIDDIIQKVDETFL</sequence>
<dbReference type="SUPFAM" id="SSF48452">
    <property type="entry name" value="TPR-like"/>
    <property type="match status" value="1"/>
</dbReference>
<name>A0ABP0FH42_CLALP</name>
<keyword evidence="2" id="KW-1185">Reference proteome</keyword>
<dbReference type="Proteomes" id="UP001642483">
    <property type="component" value="Unassembled WGS sequence"/>
</dbReference>
<reference evidence="1 2" key="1">
    <citation type="submission" date="2024-02" db="EMBL/GenBank/DDBJ databases">
        <authorList>
            <person name="Daric V."/>
            <person name="Darras S."/>
        </authorList>
    </citation>
    <scope>NUCLEOTIDE SEQUENCE [LARGE SCALE GENOMIC DNA]</scope>
</reference>
<dbReference type="Gene3D" id="1.25.40.10">
    <property type="entry name" value="Tetratricopeptide repeat domain"/>
    <property type="match status" value="1"/>
</dbReference>
<comment type="caution">
    <text evidence="1">The sequence shown here is derived from an EMBL/GenBank/DDBJ whole genome shotgun (WGS) entry which is preliminary data.</text>
</comment>
<organism evidence="1 2">
    <name type="scientific">Clavelina lepadiformis</name>
    <name type="common">Light-bulb sea squirt</name>
    <name type="synonym">Ascidia lepadiformis</name>
    <dbReference type="NCBI Taxonomy" id="159417"/>
    <lineage>
        <taxon>Eukaryota</taxon>
        <taxon>Metazoa</taxon>
        <taxon>Chordata</taxon>
        <taxon>Tunicata</taxon>
        <taxon>Ascidiacea</taxon>
        <taxon>Aplousobranchia</taxon>
        <taxon>Clavelinidae</taxon>
        <taxon>Clavelina</taxon>
    </lineage>
</organism>